<dbReference type="InterPro" id="IPR009003">
    <property type="entry name" value="Peptidase_S1_PA"/>
</dbReference>
<dbReference type="HOGENOM" id="CLU_405125_0_0_1"/>
<feature type="compositionally biased region" description="Basic and acidic residues" evidence="1">
    <location>
        <begin position="699"/>
        <end position="710"/>
    </location>
</feature>
<proteinExistence type="predicted"/>
<dbReference type="AlphaFoldDB" id="A0A0D3GCN1"/>
<keyword evidence="3" id="KW-1185">Reference proteome</keyword>
<evidence type="ECO:0000313" key="3">
    <source>
        <dbReference type="Proteomes" id="UP000026960"/>
    </source>
</evidence>
<dbReference type="PANTHER" id="PTHR18868">
    <property type="entry name" value="OS07G0665300 PROTEIN-RELATED"/>
    <property type="match status" value="1"/>
</dbReference>
<protein>
    <submittedName>
        <fullName evidence="2">Uncharacterized protein</fullName>
    </submittedName>
</protein>
<reference evidence="2" key="2">
    <citation type="submission" date="2015-03" db="UniProtKB">
        <authorList>
            <consortium name="EnsemblPlants"/>
        </authorList>
    </citation>
    <scope>IDENTIFICATION</scope>
</reference>
<accession>A0A0D3GCN1</accession>
<dbReference type="Proteomes" id="UP000026960">
    <property type="component" value="Chromosome 6"/>
</dbReference>
<dbReference type="EnsemblPlants" id="OBART06G02710.1">
    <property type="protein sequence ID" value="OBART06G02710.1"/>
    <property type="gene ID" value="OBART06G02710"/>
</dbReference>
<dbReference type="STRING" id="65489.A0A0D3GCN1"/>
<evidence type="ECO:0000313" key="2">
    <source>
        <dbReference type="EnsemblPlants" id="OBART06G02710.1"/>
    </source>
</evidence>
<dbReference type="Gene3D" id="2.40.10.10">
    <property type="entry name" value="Trypsin-like serine proteases"/>
    <property type="match status" value="2"/>
</dbReference>
<dbReference type="PANTHER" id="PTHR18868:SF49">
    <property type="entry name" value="OS11G0147200 PROTEIN"/>
    <property type="match status" value="1"/>
</dbReference>
<feature type="region of interest" description="Disordered" evidence="1">
    <location>
        <begin position="616"/>
        <end position="639"/>
    </location>
</feature>
<evidence type="ECO:0000256" key="1">
    <source>
        <dbReference type="SAM" id="MobiDB-lite"/>
    </source>
</evidence>
<sequence>MTPHFAPLFLFLKESSASVLKNMRKAKRGGGDLPRSFHKNSRAFKNEWISGDLLRNSKQDVWTGLSDGLKSYLSKSVASIILFNGDEILFSCSGIAMEHQFFTKFLTTATLVRALNATTKHHDDLKIQVRLDGTRLYDGYMAEYDLDNDFSVVEVYSVRDVQVGPFQSALESLPHGEVLAVGRDTSGEIMVKTVELNGDSRVSEDDRDLHCKISKPWEGGPLLSVDGDMVGMNLFFTNRRAIFLPWGTTLNHYLTFVQKKTGLVQSKKMKVHRPEASIGEKSNSHPEVHGDFLNQEQLDLDSMGYPMLPSSMLGAGMILVNSFEDPFGDIYGEGVWRKFSRRASILNRNVVALASFNGEKRFFACTGFFIEWSGSKMILTSASLVRDSGDENKIDENLRIKVFLNNQCKEGKLEHCNLHYNIALVSVKYRALRPLNTSFDCKSSRVVAVGRCFNSGTLMATSGRLVPWTGTLDCQFLARSTCKITKAGIGGPLVNLDGNVIGMNFYDTRIGTPFLLWEEICKILASFETKSESGGDIGNASRACFWKMPRDVKNKVNRWPVPKPRWCRPEDAESDDDDKLAFDDIGQLQYSYILGRKVKLLRLTIPISVPIVEAKSTDEPGVDPFAQRKQKKKRVEKQGKNRLENLKKAAKVGALPSHIQLAATSLPITGTKADLPKKSRKEDLENVAGMGSATASGGKFDEKLPGEKPPKHPGKHKKFIPVAEGEGMGNLGKQQNDKILMSLLARNSEQLDVCKASSRIQWSILNCVLPTIIGTACSV</sequence>
<dbReference type="SUPFAM" id="SSF50494">
    <property type="entry name" value="Trypsin-like serine proteases"/>
    <property type="match status" value="2"/>
</dbReference>
<dbReference type="Pfam" id="PF13365">
    <property type="entry name" value="Trypsin_2"/>
    <property type="match status" value="2"/>
</dbReference>
<organism evidence="2">
    <name type="scientific">Oryza barthii</name>
    <dbReference type="NCBI Taxonomy" id="65489"/>
    <lineage>
        <taxon>Eukaryota</taxon>
        <taxon>Viridiplantae</taxon>
        <taxon>Streptophyta</taxon>
        <taxon>Embryophyta</taxon>
        <taxon>Tracheophyta</taxon>
        <taxon>Spermatophyta</taxon>
        <taxon>Magnoliopsida</taxon>
        <taxon>Liliopsida</taxon>
        <taxon>Poales</taxon>
        <taxon>Poaceae</taxon>
        <taxon>BOP clade</taxon>
        <taxon>Oryzoideae</taxon>
        <taxon>Oryzeae</taxon>
        <taxon>Oryzinae</taxon>
        <taxon>Oryza</taxon>
    </lineage>
</organism>
<dbReference type="PaxDb" id="65489-OBART06G02710.1"/>
<reference evidence="2" key="1">
    <citation type="journal article" date="2009" name="Rice">
        <title>De Novo Next Generation Sequencing of Plant Genomes.</title>
        <authorList>
            <person name="Rounsley S."/>
            <person name="Marri P.R."/>
            <person name="Yu Y."/>
            <person name="He R."/>
            <person name="Sisneros N."/>
            <person name="Goicoechea J.L."/>
            <person name="Lee S.J."/>
            <person name="Angelova A."/>
            <person name="Kudrna D."/>
            <person name="Luo M."/>
            <person name="Affourtit J."/>
            <person name="Desany B."/>
            <person name="Knight J."/>
            <person name="Niazi F."/>
            <person name="Egholm M."/>
            <person name="Wing R.A."/>
        </authorList>
    </citation>
    <scope>NUCLEOTIDE SEQUENCE [LARGE SCALE GENOMIC DNA]</scope>
    <source>
        <strain evidence="2">cv. IRGC 105608</strain>
    </source>
</reference>
<feature type="region of interest" description="Disordered" evidence="1">
    <location>
        <begin position="671"/>
        <end position="716"/>
    </location>
</feature>
<dbReference type="InterPro" id="IPR043504">
    <property type="entry name" value="Peptidase_S1_PA_chymotrypsin"/>
</dbReference>
<dbReference type="Gramene" id="OBART06G02710.1">
    <property type="protein sequence ID" value="OBART06G02710.1"/>
    <property type="gene ID" value="OBART06G02710"/>
</dbReference>
<name>A0A0D3GCN1_9ORYZ</name>
<feature type="compositionally biased region" description="Basic and acidic residues" evidence="1">
    <location>
        <begin position="674"/>
        <end position="684"/>
    </location>
</feature>
<dbReference type="eggNOG" id="KOG1765">
    <property type="taxonomic scope" value="Eukaryota"/>
</dbReference>